<evidence type="ECO:0000256" key="4">
    <source>
        <dbReference type="ARBA" id="ARBA00022989"/>
    </source>
</evidence>
<dbReference type="EMBL" id="WPIK01000006">
    <property type="protein sequence ID" value="MVN21582.1"/>
    <property type="molecule type" value="Genomic_DNA"/>
</dbReference>
<evidence type="ECO:0000313" key="8">
    <source>
        <dbReference type="Proteomes" id="UP000462014"/>
    </source>
</evidence>
<evidence type="ECO:0000256" key="1">
    <source>
        <dbReference type="ARBA" id="ARBA00004141"/>
    </source>
</evidence>
<dbReference type="GO" id="GO:0016020">
    <property type="term" value="C:membrane"/>
    <property type="evidence" value="ECO:0007669"/>
    <property type="project" value="UniProtKB-SubCell"/>
</dbReference>
<evidence type="ECO:0000256" key="3">
    <source>
        <dbReference type="ARBA" id="ARBA00022692"/>
    </source>
</evidence>
<comment type="similarity">
    <text evidence="2">Belongs to the TMEM19 family.</text>
</comment>
<dbReference type="RefSeq" id="WP_157566016.1">
    <property type="nucleotide sequence ID" value="NZ_WPIK01000006.1"/>
</dbReference>
<protein>
    <submittedName>
        <fullName evidence="7">DUF92 domain-containing protein</fullName>
    </submittedName>
</protein>
<gene>
    <name evidence="7" type="ORF">GO621_08530</name>
</gene>
<organism evidence="7 8">
    <name type="scientific">Mucilaginibacter arboris</name>
    <dbReference type="NCBI Taxonomy" id="2682090"/>
    <lineage>
        <taxon>Bacteria</taxon>
        <taxon>Pseudomonadati</taxon>
        <taxon>Bacteroidota</taxon>
        <taxon>Sphingobacteriia</taxon>
        <taxon>Sphingobacteriales</taxon>
        <taxon>Sphingobacteriaceae</taxon>
        <taxon>Mucilaginibacter</taxon>
    </lineage>
</organism>
<evidence type="ECO:0000313" key="7">
    <source>
        <dbReference type="EMBL" id="MVN21582.1"/>
    </source>
</evidence>
<evidence type="ECO:0000256" key="2">
    <source>
        <dbReference type="ARBA" id="ARBA00009012"/>
    </source>
</evidence>
<reference evidence="7 8" key="1">
    <citation type="submission" date="2019-12" db="EMBL/GenBank/DDBJ databases">
        <title>Mucilaginibacter sp. HMF7410 genome sequencing and assembly.</title>
        <authorList>
            <person name="Kang H."/>
            <person name="Cha I."/>
            <person name="Kim H."/>
            <person name="Joh K."/>
        </authorList>
    </citation>
    <scope>NUCLEOTIDE SEQUENCE [LARGE SCALE GENOMIC DNA]</scope>
    <source>
        <strain evidence="7 8">HMF7410</strain>
    </source>
</reference>
<feature type="transmembrane region" description="Helical" evidence="6">
    <location>
        <begin position="217"/>
        <end position="236"/>
    </location>
</feature>
<dbReference type="PANTHER" id="PTHR13353:SF5">
    <property type="entry name" value="TRANSMEMBRANE PROTEIN 19"/>
    <property type="match status" value="1"/>
</dbReference>
<dbReference type="PANTHER" id="PTHR13353">
    <property type="entry name" value="TRANSMEMBRANE PROTEIN 19"/>
    <property type="match status" value="1"/>
</dbReference>
<sequence length="238" mass="25255">MQKADYFLPVLLLAGVILSVKTKKLTLSAALTAALLGVCLYLGAGYYGILMAAVLFLLSALATANKLTLKEALGAAEKNKGQRRTAQVLANVGAAGLFGLLCFFYPTKINLFRLMMAASLASAAADTISSEMGTVYGKRFYNIITLKKDQKGLDGVISLKGTLFGLAASIIIAAIYAFSFGWTINFWWIVIAGTIGNFADSVLGATLERKHYLGNNAVNFLNTVVAAVVAMLLSSFSN</sequence>
<feature type="transmembrane region" description="Helical" evidence="6">
    <location>
        <begin position="46"/>
        <end position="67"/>
    </location>
</feature>
<feature type="transmembrane region" description="Helical" evidence="6">
    <location>
        <begin position="157"/>
        <end position="178"/>
    </location>
</feature>
<comment type="subcellular location">
    <subcellularLocation>
        <location evidence="1">Membrane</location>
        <topology evidence="1">Multi-pass membrane protein</topology>
    </subcellularLocation>
</comment>
<evidence type="ECO:0000256" key="6">
    <source>
        <dbReference type="SAM" id="Phobius"/>
    </source>
</evidence>
<dbReference type="AlphaFoldDB" id="A0A7K1SW82"/>
<comment type="caution">
    <text evidence="7">The sequence shown here is derived from an EMBL/GenBank/DDBJ whole genome shotgun (WGS) entry which is preliminary data.</text>
</comment>
<dbReference type="Pfam" id="PF01940">
    <property type="entry name" value="DUF92"/>
    <property type="match status" value="1"/>
</dbReference>
<dbReference type="Proteomes" id="UP000462014">
    <property type="component" value="Unassembled WGS sequence"/>
</dbReference>
<feature type="transmembrane region" description="Helical" evidence="6">
    <location>
        <begin position="88"/>
        <end position="106"/>
    </location>
</feature>
<proteinExistence type="inferred from homology"/>
<feature type="transmembrane region" description="Helical" evidence="6">
    <location>
        <begin position="184"/>
        <end position="205"/>
    </location>
</feature>
<keyword evidence="5 6" id="KW-0472">Membrane</keyword>
<keyword evidence="4 6" id="KW-1133">Transmembrane helix</keyword>
<dbReference type="InterPro" id="IPR002794">
    <property type="entry name" value="DUF92_TMEM19"/>
</dbReference>
<keyword evidence="8" id="KW-1185">Reference proteome</keyword>
<keyword evidence="3 6" id="KW-0812">Transmembrane</keyword>
<accession>A0A7K1SW82</accession>
<name>A0A7K1SW82_9SPHI</name>
<evidence type="ECO:0000256" key="5">
    <source>
        <dbReference type="ARBA" id="ARBA00023136"/>
    </source>
</evidence>